<evidence type="ECO:0000256" key="2">
    <source>
        <dbReference type="ARBA" id="ARBA00022475"/>
    </source>
</evidence>
<name>A0A543PX37_9MICO</name>
<evidence type="ECO:0000256" key="6">
    <source>
        <dbReference type="SAM" id="Phobius"/>
    </source>
</evidence>
<organism evidence="7 8">
    <name type="scientific">Humibacillus xanthopallidus</name>
    <dbReference type="NCBI Taxonomy" id="412689"/>
    <lineage>
        <taxon>Bacteria</taxon>
        <taxon>Bacillati</taxon>
        <taxon>Actinomycetota</taxon>
        <taxon>Actinomycetes</taxon>
        <taxon>Micrococcales</taxon>
        <taxon>Intrasporangiaceae</taxon>
        <taxon>Humibacillus</taxon>
    </lineage>
</organism>
<feature type="transmembrane region" description="Helical" evidence="6">
    <location>
        <begin position="372"/>
        <end position="394"/>
    </location>
</feature>
<feature type="transmembrane region" description="Helical" evidence="6">
    <location>
        <begin position="202"/>
        <end position="226"/>
    </location>
</feature>
<keyword evidence="4 6" id="KW-1133">Transmembrane helix</keyword>
<feature type="transmembrane region" description="Helical" evidence="6">
    <location>
        <begin position="317"/>
        <end position="336"/>
    </location>
</feature>
<dbReference type="Proteomes" id="UP000320085">
    <property type="component" value="Unassembled WGS sequence"/>
</dbReference>
<dbReference type="PANTHER" id="PTHR30250">
    <property type="entry name" value="PST FAMILY PREDICTED COLANIC ACID TRANSPORTER"/>
    <property type="match status" value="1"/>
</dbReference>
<keyword evidence="5 6" id="KW-0472">Membrane</keyword>
<dbReference type="AlphaFoldDB" id="A0A543PX37"/>
<feature type="transmembrane region" description="Helical" evidence="6">
    <location>
        <begin position="72"/>
        <end position="96"/>
    </location>
</feature>
<feature type="transmembrane region" description="Helical" evidence="6">
    <location>
        <begin position="102"/>
        <end position="124"/>
    </location>
</feature>
<dbReference type="RefSeq" id="WP_141821551.1">
    <property type="nucleotide sequence ID" value="NZ_BAAAQC010000006.1"/>
</dbReference>
<accession>A0A543PX37</accession>
<feature type="transmembrane region" description="Helical" evidence="6">
    <location>
        <begin position="238"/>
        <end position="259"/>
    </location>
</feature>
<feature type="transmembrane region" description="Helical" evidence="6">
    <location>
        <begin position="164"/>
        <end position="181"/>
    </location>
</feature>
<evidence type="ECO:0000313" key="8">
    <source>
        <dbReference type="Proteomes" id="UP000320085"/>
    </source>
</evidence>
<proteinExistence type="predicted"/>
<protein>
    <submittedName>
        <fullName evidence="7">O-antigen/teichoic acid export membrane protein</fullName>
    </submittedName>
</protein>
<keyword evidence="2" id="KW-1003">Cell membrane</keyword>
<evidence type="ECO:0000256" key="4">
    <source>
        <dbReference type="ARBA" id="ARBA00022989"/>
    </source>
</evidence>
<feature type="transmembrane region" description="Helical" evidence="6">
    <location>
        <begin position="280"/>
        <end position="305"/>
    </location>
</feature>
<dbReference type="EMBL" id="VFQF01000001">
    <property type="protein sequence ID" value="TQN48648.1"/>
    <property type="molecule type" value="Genomic_DNA"/>
</dbReference>
<reference evidence="7 8" key="1">
    <citation type="submission" date="2019-06" db="EMBL/GenBank/DDBJ databases">
        <title>Sequencing the genomes of 1000 actinobacteria strains.</title>
        <authorList>
            <person name="Klenk H.-P."/>
        </authorList>
    </citation>
    <scope>NUCLEOTIDE SEQUENCE [LARGE SCALE GENOMIC DNA]</scope>
    <source>
        <strain evidence="7 8">DSM 21776</strain>
    </source>
</reference>
<feature type="transmembrane region" description="Helical" evidence="6">
    <location>
        <begin position="34"/>
        <end position="51"/>
    </location>
</feature>
<evidence type="ECO:0000313" key="7">
    <source>
        <dbReference type="EMBL" id="TQN48648.1"/>
    </source>
</evidence>
<dbReference type="OrthoDB" id="5241534at2"/>
<gene>
    <name evidence="7" type="ORF">FHX52_1790</name>
</gene>
<sequence length="406" mass="42378">MTVALGLGFFGLSTYVFTAIVLRALGPERFADFNLFWGLAYGIGLGAMLPFEQEVSRRTATAVHTDGRVGRILTAGATVAMAFSAVLGVLVLPFVIHASGGATGVLWLVTTCSFVALGIAYVSRGALSGQSAFGRYSAQLVAEGAVRLLLVGLCVAIGLVNPWGYAAVVPVALTVAVAVTWRRDERLVRTSRSLVRDVALSMAPLVVASLISLTLVNLGPVAIRYVQEVPDPTHDGSYLAAAFIARLPIFAFAAVQAVLMPRLARAVVRNDPADFRATVLRVLAPTVGLGLLGVIAVAVAGPWLLGLLAGPQYDLPRVDMVLLTAAYACYLLTLVLQPSAVALGEHRASAVVWVVGALTFSIAWVLPTQASTAVSIAIATVSVTVSAGLAWVVGRGLSSRFAQRTS</sequence>
<comment type="subcellular location">
    <subcellularLocation>
        <location evidence="1">Cell membrane</location>
        <topology evidence="1">Multi-pass membrane protein</topology>
    </subcellularLocation>
</comment>
<evidence type="ECO:0000256" key="3">
    <source>
        <dbReference type="ARBA" id="ARBA00022692"/>
    </source>
</evidence>
<feature type="transmembrane region" description="Helical" evidence="6">
    <location>
        <begin position="348"/>
        <end position="366"/>
    </location>
</feature>
<dbReference type="GO" id="GO:0005886">
    <property type="term" value="C:plasma membrane"/>
    <property type="evidence" value="ECO:0007669"/>
    <property type="project" value="UniProtKB-SubCell"/>
</dbReference>
<dbReference type="PANTHER" id="PTHR30250:SF11">
    <property type="entry name" value="O-ANTIGEN TRANSPORTER-RELATED"/>
    <property type="match status" value="1"/>
</dbReference>
<comment type="caution">
    <text evidence="7">The sequence shown here is derived from an EMBL/GenBank/DDBJ whole genome shotgun (WGS) entry which is preliminary data.</text>
</comment>
<dbReference type="InterPro" id="IPR050833">
    <property type="entry name" value="Poly_Biosynth_Transport"/>
</dbReference>
<evidence type="ECO:0000256" key="1">
    <source>
        <dbReference type="ARBA" id="ARBA00004651"/>
    </source>
</evidence>
<keyword evidence="3 6" id="KW-0812">Transmembrane</keyword>
<evidence type="ECO:0000256" key="5">
    <source>
        <dbReference type="ARBA" id="ARBA00023136"/>
    </source>
</evidence>